<keyword evidence="7 10" id="KW-0418">Kinase</keyword>
<sequence>MSGNRGRLILIEGLDRTGKTTQCTLLSKDLNFEYYKFPNRETPIGKIINEYLTKNMKLSDQSIHLLFSSNRWELQKIIKNKLDAGIDCILDRYVYSGLAYSAAKNVEGMDLKWCLQPDIGLLKPDLTIFLTNDSYKDNKGFGEEIYENTQFQDSVKEKFKKIFSISFEEEEYLNYHFKNVNVTGLGIEEVNKIIVDIVSNHQLNNNEYLYY</sequence>
<dbReference type="NCBIfam" id="TIGR00041">
    <property type="entry name" value="DTMP_kinase"/>
    <property type="match status" value="1"/>
</dbReference>
<keyword evidence="5" id="KW-0545">Nucleotide biosynthesis</keyword>
<dbReference type="GO" id="GO:0006227">
    <property type="term" value="P:dUDP biosynthetic process"/>
    <property type="evidence" value="ECO:0007669"/>
    <property type="project" value="EnsemblFungi"/>
</dbReference>
<dbReference type="Gene3D" id="3.40.50.300">
    <property type="entry name" value="P-loop containing nucleotide triphosphate hydrolases"/>
    <property type="match status" value="1"/>
</dbReference>
<dbReference type="VEuPathDB" id="FungiDB:HGUI_00123"/>
<keyword evidence="8" id="KW-0067">ATP-binding</keyword>
<dbReference type="GO" id="GO:0005634">
    <property type="term" value="C:nucleus"/>
    <property type="evidence" value="ECO:0007669"/>
    <property type="project" value="EnsemblFungi"/>
</dbReference>
<evidence type="ECO:0000256" key="8">
    <source>
        <dbReference type="ARBA" id="ARBA00022840"/>
    </source>
</evidence>
<keyword evidence="6" id="KW-0547">Nucleotide-binding</keyword>
<organism evidence="10 11">
    <name type="scientific">Hanseniaspora guilliermondii</name>
    <dbReference type="NCBI Taxonomy" id="56406"/>
    <lineage>
        <taxon>Eukaryota</taxon>
        <taxon>Fungi</taxon>
        <taxon>Dikarya</taxon>
        <taxon>Ascomycota</taxon>
        <taxon>Saccharomycotina</taxon>
        <taxon>Saccharomycetes</taxon>
        <taxon>Saccharomycodales</taxon>
        <taxon>Saccharomycodaceae</taxon>
        <taxon>Hanseniaspora</taxon>
    </lineage>
</organism>
<accession>A0A1L0AYZ8</accession>
<dbReference type="PANTHER" id="PTHR10344:SF1">
    <property type="entry name" value="THYMIDYLATE KINASE"/>
    <property type="match status" value="1"/>
</dbReference>
<dbReference type="GO" id="GO:0005524">
    <property type="term" value="F:ATP binding"/>
    <property type="evidence" value="ECO:0007669"/>
    <property type="project" value="UniProtKB-KW"/>
</dbReference>
<evidence type="ECO:0000256" key="2">
    <source>
        <dbReference type="ARBA" id="ARBA00009776"/>
    </source>
</evidence>
<feature type="domain" description="Thymidylate kinase-like" evidence="9">
    <location>
        <begin position="11"/>
        <end position="167"/>
    </location>
</feature>
<evidence type="ECO:0000256" key="5">
    <source>
        <dbReference type="ARBA" id="ARBA00022727"/>
    </source>
</evidence>
<dbReference type="EC" id="2.7.4.9" evidence="3"/>
<dbReference type="PROSITE" id="PS01331">
    <property type="entry name" value="THYMIDYLATE_KINASE"/>
    <property type="match status" value="1"/>
</dbReference>
<gene>
    <name evidence="10" type="ORF">HGUI_00123</name>
</gene>
<dbReference type="GO" id="GO:0006233">
    <property type="term" value="P:dTDP biosynthetic process"/>
    <property type="evidence" value="ECO:0007669"/>
    <property type="project" value="EnsemblFungi"/>
</dbReference>
<dbReference type="OrthoDB" id="425602at2759"/>
<evidence type="ECO:0000256" key="6">
    <source>
        <dbReference type="ARBA" id="ARBA00022741"/>
    </source>
</evidence>
<dbReference type="GO" id="GO:0005829">
    <property type="term" value="C:cytosol"/>
    <property type="evidence" value="ECO:0007669"/>
    <property type="project" value="TreeGrafter"/>
</dbReference>
<comment type="pathway">
    <text evidence="1">Pyrimidine metabolism; dTTP biosynthesis.</text>
</comment>
<comment type="similarity">
    <text evidence="2">Belongs to the thymidylate kinase family.</text>
</comment>
<dbReference type="GO" id="GO:0004798">
    <property type="term" value="F:dTMP kinase activity"/>
    <property type="evidence" value="ECO:0007669"/>
    <property type="project" value="UniProtKB-EC"/>
</dbReference>
<protein>
    <recommendedName>
        <fullName evidence="3">dTMP kinase</fullName>
        <ecNumber evidence="3">2.7.4.9</ecNumber>
    </recommendedName>
</protein>
<dbReference type="GO" id="GO:0004550">
    <property type="term" value="F:nucleoside diphosphate kinase activity"/>
    <property type="evidence" value="ECO:0007669"/>
    <property type="project" value="EnsemblFungi"/>
</dbReference>
<dbReference type="Proteomes" id="UP000183365">
    <property type="component" value="Unassembled WGS sequence"/>
</dbReference>
<dbReference type="EMBL" id="FQNF01000002">
    <property type="protein sequence ID" value="SGZ37923.1"/>
    <property type="molecule type" value="Genomic_DNA"/>
</dbReference>
<dbReference type="AlphaFoldDB" id="A0A1L0AYZ8"/>
<name>A0A1L0AYZ8_9ASCO</name>
<evidence type="ECO:0000256" key="3">
    <source>
        <dbReference type="ARBA" id="ARBA00012980"/>
    </source>
</evidence>
<dbReference type="PANTHER" id="PTHR10344">
    <property type="entry name" value="THYMIDYLATE KINASE"/>
    <property type="match status" value="1"/>
</dbReference>
<evidence type="ECO:0000256" key="7">
    <source>
        <dbReference type="ARBA" id="ARBA00022777"/>
    </source>
</evidence>
<evidence type="ECO:0000259" key="9">
    <source>
        <dbReference type="Pfam" id="PF02223"/>
    </source>
</evidence>
<dbReference type="InterPro" id="IPR018094">
    <property type="entry name" value="Thymidylate_kinase"/>
</dbReference>
<evidence type="ECO:0000313" key="11">
    <source>
        <dbReference type="Proteomes" id="UP000183365"/>
    </source>
</evidence>
<dbReference type="GO" id="GO:0006235">
    <property type="term" value="P:dTTP biosynthetic process"/>
    <property type="evidence" value="ECO:0007669"/>
    <property type="project" value="EnsemblFungi"/>
</dbReference>
<keyword evidence="11" id="KW-1185">Reference proteome</keyword>
<proteinExistence type="inferred from homology"/>
<evidence type="ECO:0000256" key="4">
    <source>
        <dbReference type="ARBA" id="ARBA00022679"/>
    </source>
</evidence>
<evidence type="ECO:0000256" key="1">
    <source>
        <dbReference type="ARBA" id="ARBA00004992"/>
    </source>
</evidence>
<dbReference type="Pfam" id="PF02223">
    <property type="entry name" value="Thymidylate_kin"/>
    <property type="match status" value="1"/>
</dbReference>
<reference evidence="11" key="1">
    <citation type="submission" date="2016-11" db="EMBL/GenBank/DDBJ databases">
        <authorList>
            <person name="Guldener U."/>
        </authorList>
    </citation>
    <scope>NUCLEOTIDE SEQUENCE [LARGE SCALE GENOMIC DNA]</scope>
</reference>
<dbReference type="SUPFAM" id="SSF52540">
    <property type="entry name" value="P-loop containing nucleoside triphosphate hydrolases"/>
    <property type="match status" value="1"/>
</dbReference>
<evidence type="ECO:0000313" key="10">
    <source>
        <dbReference type="EMBL" id="SGZ37923.1"/>
    </source>
</evidence>
<dbReference type="GO" id="GO:0120136">
    <property type="term" value="F:dUMP kinase activity"/>
    <property type="evidence" value="ECO:0007669"/>
    <property type="project" value="EnsemblFungi"/>
</dbReference>
<keyword evidence="4" id="KW-0808">Transferase</keyword>
<dbReference type="InterPro" id="IPR039430">
    <property type="entry name" value="Thymidylate_kin-like_dom"/>
</dbReference>
<dbReference type="InterPro" id="IPR018095">
    <property type="entry name" value="Thymidylate_kin_CS"/>
</dbReference>
<dbReference type="InterPro" id="IPR027417">
    <property type="entry name" value="P-loop_NTPase"/>
</dbReference>